<dbReference type="InterPro" id="IPR036249">
    <property type="entry name" value="Thioredoxin-like_sf"/>
</dbReference>
<dbReference type="RefSeq" id="WP_229157329.1">
    <property type="nucleotide sequence ID" value="NZ_JAJEWP010000001.1"/>
</dbReference>
<evidence type="ECO:0000313" key="2">
    <source>
        <dbReference type="EMBL" id="MCC2615429.1"/>
    </source>
</evidence>
<dbReference type="Pfam" id="PF00578">
    <property type="entry name" value="AhpC-TSA"/>
    <property type="match status" value="1"/>
</dbReference>
<dbReference type="Gene3D" id="3.40.30.10">
    <property type="entry name" value="Glutaredoxin"/>
    <property type="match status" value="1"/>
</dbReference>
<name>A0ABS8G6X1_9ALTE</name>
<dbReference type="EMBL" id="JAJEWP010000001">
    <property type="protein sequence ID" value="MCC2615429.1"/>
    <property type="molecule type" value="Genomic_DNA"/>
</dbReference>
<reference evidence="2 3" key="1">
    <citation type="submission" date="2021-10" db="EMBL/GenBank/DDBJ databases">
        <title>Draft genome of Aestuariibacter halophilus JC2043.</title>
        <authorList>
            <person name="Emsley S.A."/>
            <person name="Pfannmuller K.M."/>
            <person name="Ushijima B."/>
            <person name="Saw J.H."/>
            <person name="Videau P."/>
        </authorList>
    </citation>
    <scope>NUCLEOTIDE SEQUENCE [LARGE SCALE GENOMIC DNA]</scope>
    <source>
        <strain evidence="2 3">JC2043</strain>
    </source>
</reference>
<comment type="caution">
    <text evidence="2">The sequence shown here is derived from an EMBL/GenBank/DDBJ whole genome shotgun (WGS) entry which is preliminary data.</text>
</comment>
<feature type="domain" description="Thioredoxin" evidence="1">
    <location>
        <begin position="44"/>
        <end position="177"/>
    </location>
</feature>
<protein>
    <submittedName>
        <fullName evidence="2">TlpA family protein disulfide reductase</fullName>
    </submittedName>
</protein>
<evidence type="ECO:0000313" key="3">
    <source>
        <dbReference type="Proteomes" id="UP001520878"/>
    </source>
</evidence>
<dbReference type="InterPro" id="IPR013766">
    <property type="entry name" value="Thioredoxin_domain"/>
</dbReference>
<organism evidence="2 3">
    <name type="scientific">Fluctibacter halophilus</name>
    <dbReference type="NCBI Taxonomy" id="226011"/>
    <lineage>
        <taxon>Bacteria</taxon>
        <taxon>Pseudomonadati</taxon>
        <taxon>Pseudomonadota</taxon>
        <taxon>Gammaproteobacteria</taxon>
        <taxon>Alteromonadales</taxon>
        <taxon>Alteromonadaceae</taxon>
        <taxon>Fluctibacter</taxon>
    </lineage>
</organism>
<gene>
    <name evidence="2" type="ORF">LJ739_04145</name>
</gene>
<evidence type="ECO:0000259" key="1">
    <source>
        <dbReference type="PROSITE" id="PS51352"/>
    </source>
</evidence>
<proteinExistence type="predicted"/>
<accession>A0ABS8G6X1</accession>
<dbReference type="PANTHER" id="PTHR42852:SF17">
    <property type="entry name" value="THIOREDOXIN-LIKE PROTEIN HI_1115"/>
    <property type="match status" value="1"/>
</dbReference>
<dbReference type="PROSITE" id="PS51352">
    <property type="entry name" value="THIOREDOXIN_2"/>
    <property type="match status" value="1"/>
</dbReference>
<dbReference type="SUPFAM" id="SSF52833">
    <property type="entry name" value="Thioredoxin-like"/>
    <property type="match status" value="1"/>
</dbReference>
<dbReference type="Proteomes" id="UP001520878">
    <property type="component" value="Unassembled WGS sequence"/>
</dbReference>
<dbReference type="CDD" id="cd02966">
    <property type="entry name" value="TlpA_like_family"/>
    <property type="match status" value="1"/>
</dbReference>
<dbReference type="PANTHER" id="PTHR42852">
    <property type="entry name" value="THIOL:DISULFIDE INTERCHANGE PROTEIN DSBE"/>
    <property type="match status" value="1"/>
</dbReference>
<keyword evidence="3" id="KW-1185">Reference proteome</keyword>
<dbReference type="InterPro" id="IPR000866">
    <property type="entry name" value="AhpC/TSA"/>
</dbReference>
<dbReference type="InterPro" id="IPR050553">
    <property type="entry name" value="Thioredoxin_ResA/DsbE_sf"/>
</dbReference>
<sequence>MSENSETVVPKTRWQRLKWLREGLLWSALLFAIMAWQGRDLLPDDGTVTVPHRVLPSLQGALMPLHQSGQRTLVYFFAPWCQVCAVSIGSLESMTDEDIRVVAVALDFQAIDEVQRFVRRHEVQVPVLLGDTALRQQFAVKGYPTYYIIDGQGKVVAGTMGYSTGWGMQLRNYLSRD</sequence>